<organism evidence="11 12">
    <name type="scientific">Paraconexibacter algicola</name>
    <dbReference type="NCBI Taxonomy" id="2133960"/>
    <lineage>
        <taxon>Bacteria</taxon>
        <taxon>Bacillati</taxon>
        <taxon>Actinomycetota</taxon>
        <taxon>Thermoleophilia</taxon>
        <taxon>Solirubrobacterales</taxon>
        <taxon>Paraconexibacteraceae</taxon>
        <taxon>Paraconexibacter</taxon>
    </lineage>
</organism>
<dbReference type="Proteomes" id="UP000240739">
    <property type="component" value="Unassembled WGS sequence"/>
</dbReference>
<evidence type="ECO:0000313" key="11">
    <source>
        <dbReference type="EMBL" id="PTL54377.1"/>
    </source>
</evidence>
<evidence type="ECO:0000256" key="7">
    <source>
        <dbReference type="ARBA" id="ARBA00023160"/>
    </source>
</evidence>
<evidence type="ECO:0000256" key="8">
    <source>
        <dbReference type="PIRNR" id="PIRNR000094"/>
    </source>
</evidence>
<keyword evidence="8 10" id="KW-0520">NAD</keyword>
<dbReference type="AlphaFoldDB" id="A0A2T4UBU3"/>
<dbReference type="EMBL" id="PYYB01000005">
    <property type="protein sequence ID" value="PTL54377.1"/>
    <property type="molecule type" value="Genomic_DNA"/>
</dbReference>
<name>A0A2T4UBU3_9ACTN</name>
<dbReference type="InterPro" id="IPR002347">
    <property type="entry name" value="SDR_fam"/>
</dbReference>
<feature type="binding site" evidence="10">
    <location>
        <begin position="194"/>
        <end position="198"/>
    </location>
    <ligand>
        <name>NAD(+)</name>
        <dbReference type="ChEBI" id="CHEBI:57540"/>
    </ligand>
</feature>
<dbReference type="Gene3D" id="3.40.50.720">
    <property type="entry name" value="NAD(P)-binding Rossmann-like Domain"/>
    <property type="match status" value="1"/>
</dbReference>
<dbReference type="Pfam" id="PF13561">
    <property type="entry name" value="adh_short_C2"/>
    <property type="match status" value="1"/>
</dbReference>
<dbReference type="SUPFAM" id="SSF51735">
    <property type="entry name" value="NAD(P)-binding Rossmann-fold domains"/>
    <property type="match status" value="1"/>
</dbReference>
<dbReference type="OrthoDB" id="9803628at2"/>
<gene>
    <name evidence="11" type="ORF">C7Y72_21840</name>
</gene>
<evidence type="ECO:0000256" key="10">
    <source>
        <dbReference type="PIRSR" id="PIRSR000094-3"/>
    </source>
</evidence>
<accession>A0A2T4UBU3</accession>
<keyword evidence="5 8" id="KW-0560">Oxidoreductase</keyword>
<evidence type="ECO:0000256" key="3">
    <source>
        <dbReference type="ARBA" id="ARBA00022516"/>
    </source>
</evidence>
<dbReference type="RefSeq" id="WP_107571319.1">
    <property type="nucleotide sequence ID" value="NZ_PYYB01000005.1"/>
</dbReference>
<comment type="similarity">
    <text evidence="2 8">Belongs to the short-chain dehydrogenases/reductases (SDR) family. FabI subfamily.</text>
</comment>
<evidence type="ECO:0000313" key="12">
    <source>
        <dbReference type="Proteomes" id="UP000240739"/>
    </source>
</evidence>
<dbReference type="PANTHER" id="PTHR43159:SF2">
    <property type="entry name" value="ENOYL-[ACYL-CARRIER-PROTEIN] REDUCTASE [NADH], CHLOROPLASTIC"/>
    <property type="match status" value="1"/>
</dbReference>
<feature type="binding site" evidence="10">
    <location>
        <position position="14"/>
    </location>
    <ligand>
        <name>NAD(+)</name>
        <dbReference type="ChEBI" id="CHEBI:57540"/>
    </ligand>
</feature>
<feature type="binding site" evidence="9">
    <location>
        <position position="96"/>
    </location>
    <ligand>
        <name>substrate</name>
    </ligand>
</feature>
<dbReference type="UniPathway" id="UPA00915"/>
<protein>
    <recommendedName>
        <fullName evidence="8">Enoyl-[acyl-carrier-protein] reductase [NADH]</fullName>
        <ecNumber evidence="8">1.3.1.9</ecNumber>
    </recommendedName>
</protein>
<evidence type="ECO:0000256" key="5">
    <source>
        <dbReference type="ARBA" id="ARBA00023002"/>
    </source>
</evidence>
<keyword evidence="12" id="KW-1185">Reference proteome</keyword>
<feature type="binding site" evidence="10">
    <location>
        <begin position="20"/>
        <end position="21"/>
    </location>
    <ligand>
        <name>NAD(+)</name>
        <dbReference type="ChEBI" id="CHEBI:57540"/>
    </ligand>
</feature>
<evidence type="ECO:0000256" key="6">
    <source>
        <dbReference type="ARBA" id="ARBA00023098"/>
    </source>
</evidence>
<comment type="pathway">
    <text evidence="1">Lipid metabolism.</text>
</comment>
<keyword evidence="7 8" id="KW-0275">Fatty acid biosynthesis</keyword>
<dbReference type="GO" id="GO:0004318">
    <property type="term" value="F:enoyl-[acyl-carrier-protein] reductase (NADH) activity"/>
    <property type="evidence" value="ECO:0007669"/>
    <property type="project" value="UniProtKB-EC"/>
</dbReference>
<dbReference type="GO" id="GO:0006633">
    <property type="term" value="P:fatty acid biosynthetic process"/>
    <property type="evidence" value="ECO:0007669"/>
    <property type="project" value="UniProtKB-KW"/>
</dbReference>
<evidence type="ECO:0000256" key="2">
    <source>
        <dbReference type="ARBA" id="ARBA00009233"/>
    </source>
</evidence>
<dbReference type="PIRSF" id="PIRSF000094">
    <property type="entry name" value="Enoyl-ACP_rdct"/>
    <property type="match status" value="1"/>
</dbReference>
<dbReference type="PANTHER" id="PTHR43159">
    <property type="entry name" value="ENOYL-[ACYL-CARRIER-PROTEIN] REDUCTASE"/>
    <property type="match status" value="1"/>
</dbReference>
<keyword evidence="3 8" id="KW-0444">Lipid biosynthesis</keyword>
<keyword evidence="6" id="KW-0443">Lipid metabolism</keyword>
<comment type="caution">
    <text evidence="11">The sequence shown here is derived from an EMBL/GenBank/DDBJ whole genome shotgun (WGS) entry which is preliminary data.</text>
</comment>
<feature type="binding site" evidence="10">
    <location>
        <begin position="65"/>
        <end position="66"/>
    </location>
    <ligand>
        <name>NAD(+)</name>
        <dbReference type="ChEBI" id="CHEBI:57540"/>
    </ligand>
</feature>
<evidence type="ECO:0000256" key="9">
    <source>
        <dbReference type="PIRSR" id="PIRSR000094-2"/>
    </source>
</evidence>
<feature type="binding site" evidence="10">
    <location>
        <position position="165"/>
    </location>
    <ligand>
        <name>NAD(+)</name>
        <dbReference type="ChEBI" id="CHEBI:57540"/>
    </ligand>
</feature>
<sequence>MAGLLEGRRLLVTGVVTKSSIAFHVARRAQEEGAEVLLTGFGRTRRMTERAAGRLPQPAEVVELDVTNADDLAAIGPIVADRFGHLDGLLHGIAFAPGDAIGGNFLDAPVGSTLTAFHISAVSLRDLVVALRPQLAAAPDGGAVVGLDFDGTVAWPHYDWMGVAKAGLEAVTRYLARDLGEERIRVNLVASGPIETLAASGIDGFDRLATTWEQAAPLGWDVTDPEPVADASLFLLSPLSRVVSGHVLHADGGAHAVRGASAAVPAEVALPA</sequence>
<evidence type="ECO:0000256" key="1">
    <source>
        <dbReference type="ARBA" id="ARBA00005189"/>
    </source>
</evidence>
<dbReference type="NCBIfam" id="NF005908">
    <property type="entry name" value="PRK07889.1"/>
    <property type="match status" value="1"/>
</dbReference>
<proteinExistence type="inferred from homology"/>
<reference evidence="11 12" key="1">
    <citation type="submission" date="2018-03" db="EMBL/GenBank/DDBJ databases">
        <title>Aquarubrobacter algicola gen. nov., sp. nov., a novel actinobacterium isolated from shallow eutrophic lake during the end of cyanobacterial harmful algal blooms.</title>
        <authorList>
            <person name="Chun S.J."/>
        </authorList>
    </citation>
    <scope>NUCLEOTIDE SEQUENCE [LARGE SCALE GENOMIC DNA]</scope>
    <source>
        <strain evidence="11 12">Seoho-28</strain>
    </source>
</reference>
<dbReference type="PRINTS" id="PR00081">
    <property type="entry name" value="GDHRDH"/>
</dbReference>
<dbReference type="InterPro" id="IPR036291">
    <property type="entry name" value="NAD(P)-bd_dom_sf"/>
</dbReference>
<keyword evidence="4" id="KW-0276">Fatty acid metabolism</keyword>
<evidence type="ECO:0000256" key="4">
    <source>
        <dbReference type="ARBA" id="ARBA00022832"/>
    </source>
</evidence>
<comment type="catalytic activity">
    <reaction evidence="8">
        <text>a 2,3-saturated acyl-[ACP] + NAD(+) = a (2E)-enoyl-[ACP] + NADH + H(+)</text>
        <dbReference type="Rhea" id="RHEA:10240"/>
        <dbReference type="Rhea" id="RHEA-COMP:9925"/>
        <dbReference type="Rhea" id="RHEA-COMP:9926"/>
        <dbReference type="ChEBI" id="CHEBI:15378"/>
        <dbReference type="ChEBI" id="CHEBI:57540"/>
        <dbReference type="ChEBI" id="CHEBI:57945"/>
        <dbReference type="ChEBI" id="CHEBI:78784"/>
        <dbReference type="ChEBI" id="CHEBI:78785"/>
        <dbReference type="EC" id="1.3.1.9"/>
    </reaction>
</comment>
<feature type="binding site" evidence="10">
    <location>
        <position position="93"/>
    </location>
    <ligand>
        <name>NAD(+)</name>
        <dbReference type="ChEBI" id="CHEBI:57540"/>
    </ligand>
</feature>
<dbReference type="EC" id="1.3.1.9" evidence="8"/>
<dbReference type="InterPro" id="IPR014358">
    <property type="entry name" value="Enoyl-ACP_Rdtase_NADH"/>
</dbReference>